<evidence type="ECO:0000313" key="2">
    <source>
        <dbReference type="EMBL" id="MCI05187.1"/>
    </source>
</evidence>
<evidence type="ECO:0000313" key="3">
    <source>
        <dbReference type="Proteomes" id="UP000265520"/>
    </source>
</evidence>
<feature type="non-terminal residue" evidence="2">
    <location>
        <position position="1"/>
    </location>
</feature>
<comment type="caution">
    <text evidence="2">The sequence shown here is derived from an EMBL/GenBank/DDBJ whole genome shotgun (WGS) entry which is preliminary data.</text>
</comment>
<dbReference type="Proteomes" id="UP000265520">
    <property type="component" value="Unassembled WGS sequence"/>
</dbReference>
<name>A0A392NZI3_9FABA</name>
<accession>A0A392NZI3</accession>
<dbReference type="EMBL" id="LXQA010057805">
    <property type="protein sequence ID" value="MCI05187.1"/>
    <property type="molecule type" value="Genomic_DNA"/>
</dbReference>
<feature type="region of interest" description="Disordered" evidence="1">
    <location>
        <begin position="1"/>
        <end position="28"/>
    </location>
</feature>
<protein>
    <submittedName>
        <fullName evidence="2">Uncharacterized protein</fullName>
    </submittedName>
</protein>
<evidence type="ECO:0000256" key="1">
    <source>
        <dbReference type="SAM" id="MobiDB-lite"/>
    </source>
</evidence>
<reference evidence="2 3" key="1">
    <citation type="journal article" date="2018" name="Front. Plant Sci.">
        <title>Red Clover (Trifolium pratense) and Zigzag Clover (T. medium) - A Picture of Genomic Similarities and Differences.</title>
        <authorList>
            <person name="Dluhosova J."/>
            <person name="Istvanek J."/>
            <person name="Nedelnik J."/>
            <person name="Repkova J."/>
        </authorList>
    </citation>
    <scope>NUCLEOTIDE SEQUENCE [LARGE SCALE GENOMIC DNA]</scope>
    <source>
        <strain evidence="3">cv. 10/8</strain>
        <tissue evidence="2">Leaf</tissue>
    </source>
</reference>
<keyword evidence="3" id="KW-1185">Reference proteome</keyword>
<dbReference type="AlphaFoldDB" id="A0A392NZI3"/>
<proteinExistence type="predicted"/>
<organism evidence="2 3">
    <name type="scientific">Trifolium medium</name>
    <dbReference type="NCBI Taxonomy" id="97028"/>
    <lineage>
        <taxon>Eukaryota</taxon>
        <taxon>Viridiplantae</taxon>
        <taxon>Streptophyta</taxon>
        <taxon>Embryophyta</taxon>
        <taxon>Tracheophyta</taxon>
        <taxon>Spermatophyta</taxon>
        <taxon>Magnoliopsida</taxon>
        <taxon>eudicotyledons</taxon>
        <taxon>Gunneridae</taxon>
        <taxon>Pentapetalae</taxon>
        <taxon>rosids</taxon>
        <taxon>fabids</taxon>
        <taxon>Fabales</taxon>
        <taxon>Fabaceae</taxon>
        <taxon>Papilionoideae</taxon>
        <taxon>50 kb inversion clade</taxon>
        <taxon>NPAAA clade</taxon>
        <taxon>Hologalegina</taxon>
        <taxon>IRL clade</taxon>
        <taxon>Trifolieae</taxon>
        <taxon>Trifolium</taxon>
    </lineage>
</organism>
<feature type="compositionally biased region" description="Gly residues" evidence="1">
    <location>
        <begin position="19"/>
        <end position="28"/>
    </location>
</feature>
<sequence>AAVKSRASPSSPEGEKVKGMGGQKDGMTMGGTNGIGGCWTAGAGGRVFTRCKRHEIHRRCGEQPANWKLGASSVLHRIQWSLHKREISLYSKENVRMAQNQLLEHMDDTRHTHMFWIRDWNLRQKRVTPTTVGDLDPEKVLIKQ</sequence>